<sequence length="133" mass="15238">MALDDIQRLSEMGITSWQLRRPDLYPDHAKNTVTIPASCKLLLICDVTLDDHDAWLFSKILSSMKLSPEQTMMLSHQAVQHINQHHLEWVWYIGAPNNQLSGTKSLISVPLSEMHDDPSAKKALWLQICKYEN</sequence>
<keyword evidence="1" id="KW-0235">DNA replication</keyword>
<name>A0A1C3EK48_9GAMM</name>
<dbReference type="SUPFAM" id="SSF102220">
    <property type="entry name" value="DNA polymerase III psi subunit"/>
    <property type="match status" value="1"/>
</dbReference>
<proteinExistence type="predicted"/>
<dbReference type="PIRSF" id="PIRSF029225">
    <property type="entry name" value="DNA_pol_III_psi"/>
    <property type="match status" value="1"/>
</dbReference>
<dbReference type="STRING" id="1080227.A8L45_09495"/>
<evidence type="ECO:0000313" key="2">
    <source>
        <dbReference type="EMBL" id="ODA33608.1"/>
    </source>
</evidence>
<dbReference type="RefSeq" id="WP_068901610.1">
    <property type="nucleotide sequence ID" value="NZ_JBHUIF010000031.1"/>
</dbReference>
<dbReference type="GO" id="GO:0008408">
    <property type="term" value="F:3'-5' exonuclease activity"/>
    <property type="evidence" value="ECO:0007669"/>
    <property type="project" value="InterPro"/>
</dbReference>
<dbReference type="Pfam" id="PF03603">
    <property type="entry name" value="DNA_III_psi"/>
    <property type="match status" value="1"/>
</dbReference>
<keyword evidence="1" id="KW-0239">DNA-directed DNA polymerase</keyword>
<protein>
    <recommendedName>
        <fullName evidence="1">DNA polymerase III subunit psi</fullName>
    </recommendedName>
</protein>
<dbReference type="OrthoDB" id="5609147at2"/>
<dbReference type="EMBL" id="LYBM01000014">
    <property type="protein sequence ID" value="ODA33608.1"/>
    <property type="molecule type" value="Genomic_DNA"/>
</dbReference>
<gene>
    <name evidence="2" type="ORF">A8L45_09495</name>
</gene>
<evidence type="ECO:0000313" key="3">
    <source>
        <dbReference type="Proteomes" id="UP000094936"/>
    </source>
</evidence>
<comment type="caution">
    <text evidence="2">The sequence shown here is derived from an EMBL/GenBank/DDBJ whole genome shotgun (WGS) entry which is preliminary data.</text>
</comment>
<comment type="function">
    <text evidence="1">Part of the beta sliding clamp loading complex, which hydrolyzes ATP to load the beta clamp onto primed DNA to form the DNA replication pre-initiation complex. DNA polymerase III is a complex, multichain enzyme responsible for most of the replicative synthesis in bacteria. This DNA polymerase also exhibits 3' to 5' exonuclease activity.</text>
</comment>
<dbReference type="GO" id="GO:0006260">
    <property type="term" value="P:DNA replication"/>
    <property type="evidence" value="ECO:0007669"/>
    <property type="project" value="UniProtKB-KW"/>
</dbReference>
<keyword evidence="1" id="KW-0548">Nucleotidyltransferase</keyword>
<dbReference type="Gene3D" id="3.40.50.10220">
    <property type="entry name" value="DNA polymerase III, psi subunit"/>
    <property type="match status" value="1"/>
</dbReference>
<keyword evidence="1" id="KW-0808">Transferase</keyword>
<keyword evidence="3" id="KW-1185">Reference proteome</keyword>
<reference evidence="2 3" key="1">
    <citation type="submission" date="2016-05" db="EMBL/GenBank/DDBJ databases">
        <title>Genomic Taxonomy of the Vibrionaceae.</title>
        <authorList>
            <person name="Gomez-Gil B."/>
            <person name="Enciso-Ibarra J."/>
        </authorList>
    </citation>
    <scope>NUCLEOTIDE SEQUENCE [LARGE SCALE GENOMIC DNA]</scope>
    <source>
        <strain evidence="2 3">CAIM 1920</strain>
    </source>
</reference>
<dbReference type="InterPro" id="IPR036654">
    <property type="entry name" value="DNA_pol_III_psi_sf"/>
</dbReference>
<accession>A0A1C3EK48</accession>
<dbReference type="InterPro" id="IPR004615">
    <property type="entry name" value="DNA_pol_III_psi"/>
</dbReference>
<evidence type="ECO:0000256" key="1">
    <source>
        <dbReference type="PIRNR" id="PIRNR029225"/>
    </source>
</evidence>
<dbReference type="GO" id="GO:0003887">
    <property type="term" value="F:DNA-directed DNA polymerase activity"/>
    <property type="evidence" value="ECO:0007669"/>
    <property type="project" value="UniProtKB-KW"/>
</dbReference>
<dbReference type="AlphaFoldDB" id="A0A1C3EK48"/>
<dbReference type="Proteomes" id="UP000094936">
    <property type="component" value="Unassembled WGS sequence"/>
</dbReference>
<organism evidence="2 3">
    <name type="scientific">Veronia pacifica</name>
    <dbReference type="NCBI Taxonomy" id="1080227"/>
    <lineage>
        <taxon>Bacteria</taxon>
        <taxon>Pseudomonadati</taxon>
        <taxon>Pseudomonadota</taxon>
        <taxon>Gammaproteobacteria</taxon>
        <taxon>Vibrionales</taxon>
        <taxon>Vibrionaceae</taxon>
        <taxon>Veronia</taxon>
    </lineage>
</organism>